<evidence type="ECO:0008006" key="2">
    <source>
        <dbReference type="Google" id="ProtNLM"/>
    </source>
</evidence>
<accession>A0A8D8QTJ8</accession>
<evidence type="ECO:0000313" key="1">
    <source>
        <dbReference type="EMBL" id="CAG6637230.1"/>
    </source>
</evidence>
<proteinExistence type="predicted"/>
<dbReference type="InterPro" id="IPR036397">
    <property type="entry name" value="RNaseH_sf"/>
</dbReference>
<dbReference type="Gene3D" id="3.30.420.10">
    <property type="entry name" value="Ribonuclease H-like superfamily/Ribonuclease H"/>
    <property type="match status" value="1"/>
</dbReference>
<organism evidence="1">
    <name type="scientific">Cacopsylla melanoneura</name>
    <dbReference type="NCBI Taxonomy" id="428564"/>
    <lineage>
        <taxon>Eukaryota</taxon>
        <taxon>Metazoa</taxon>
        <taxon>Ecdysozoa</taxon>
        <taxon>Arthropoda</taxon>
        <taxon>Hexapoda</taxon>
        <taxon>Insecta</taxon>
        <taxon>Pterygota</taxon>
        <taxon>Neoptera</taxon>
        <taxon>Paraneoptera</taxon>
        <taxon>Hemiptera</taxon>
        <taxon>Sternorrhyncha</taxon>
        <taxon>Psylloidea</taxon>
        <taxon>Psyllidae</taxon>
        <taxon>Psyllinae</taxon>
        <taxon>Cacopsylla</taxon>
    </lineage>
</organism>
<name>A0A8D8QTJ8_9HEMI</name>
<dbReference type="SUPFAM" id="SSF53098">
    <property type="entry name" value="Ribonuclease H-like"/>
    <property type="match status" value="1"/>
</dbReference>
<dbReference type="AlphaFoldDB" id="A0A8D8QTJ8"/>
<protein>
    <recommendedName>
        <fullName evidence="2">RNase H type-1 domain-containing protein</fullName>
    </recommendedName>
</protein>
<sequence length="307" mass="35568">MEIEPVSSLKYLGMILDDKMNWIPHVKYIKQRAVKSLNILKIMNNRYYGANRDLLKKLYMTFTLPILDYGSIIYNSAKDTLLKQLDTVHHMGIRLINRAIKSTPIKSLYAESGIPPLEVRRSFLTTNLIRKIANIKIEPLYKIILNNVALNAFSPINETCKFPSIIERYQRKNPIILNVQNIIPRSRKTPPWRLSQPEFIFLIETKKEETHPALIKNQYLQLVNIHKDFTYCFTDGSKSVENTGCAVKIASDTFNWKLDKKASIFTAEGIALLKCLENIKERLTKKFMIFIDSKSIIQGIQNFSNNR</sequence>
<dbReference type="EMBL" id="HBUF01097351">
    <property type="protein sequence ID" value="CAG6637230.1"/>
    <property type="molecule type" value="Transcribed_RNA"/>
</dbReference>
<dbReference type="GO" id="GO:0003676">
    <property type="term" value="F:nucleic acid binding"/>
    <property type="evidence" value="ECO:0007669"/>
    <property type="project" value="InterPro"/>
</dbReference>
<reference evidence="1" key="1">
    <citation type="submission" date="2021-05" db="EMBL/GenBank/DDBJ databases">
        <authorList>
            <person name="Alioto T."/>
            <person name="Alioto T."/>
            <person name="Gomez Garrido J."/>
        </authorList>
    </citation>
    <scope>NUCLEOTIDE SEQUENCE</scope>
</reference>
<dbReference type="InterPro" id="IPR012337">
    <property type="entry name" value="RNaseH-like_sf"/>
</dbReference>